<evidence type="ECO:0000256" key="1">
    <source>
        <dbReference type="ARBA" id="ARBA00023002"/>
    </source>
</evidence>
<accession>A0A0T6AT98</accession>
<dbReference type="CDD" id="cd05327">
    <property type="entry name" value="retinol-DH_like_SDR_c_like"/>
    <property type="match status" value="1"/>
</dbReference>
<dbReference type="OrthoDB" id="191139at2759"/>
<dbReference type="EMBL" id="LJIG01022866">
    <property type="protein sequence ID" value="KRT78321.1"/>
    <property type="molecule type" value="Genomic_DNA"/>
</dbReference>
<gene>
    <name evidence="3" type="ORF">AMK59_8648</name>
</gene>
<dbReference type="PANTHER" id="PTHR43157:SF31">
    <property type="entry name" value="PHOSPHATIDYLINOSITOL-GLYCAN BIOSYNTHESIS CLASS F PROTEIN"/>
    <property type="match status" value="1"/>
</dbReference>
<sequence>MPTNERIYSYLINMAYVFGPIAIAVPSAVAFKIYMKLTTRWNRCYTCLVGETVIVTGANTGIGYYTALDFAKRGARVILACRNKDRAETALKKIVEISGNQNVVYKLVDMASLQSVRDFAKDINSNEDRLDILVNNAGIGTQTEDYTKDGIQTILQVNHIAGFLLTHLLIDKLKKTGGARVVNVASVVAALASLTPAKINRINKALSPTIFLSDMYYNSKLCNILCTIELAKRLRGTSVTVNALHPGVISTDFFREMPRYVQVCVKIMGSLFLLTPEEGAQTQIYVAVSKDVANISGGLFSNCRNIQIYRKARNPDLIQKVWTVSEDLAKLSDTEKIK</sequence>
<evidence type="ECO:0000313" key="3">
    <source>
        <dbReference type="EMBL" id="KRT78321.1"/>
    </source>
</evidence>
<keyword evidence="2" id="KW-0812">Transmembrane</keyword>
<dbReference type="Gene3D" id="3.40.50.720">
    <property type="entry name" value="NAD(P)-binding Rossmann-like Domain"/>
    <property type="match status" value="1"/>
</dbReference>
<feature type="transmembrane region" description="Helical" evidence="2">
    <location>
        <begin position="12"/>
        <end position="34"/>
    </location>
</feature>
<evidence type="ECO:0000256" key="2">
    <source>
        <dbReference type="SAM" id="Phobius"/>
    </source>
</evidence>
<dbReference type="GO" id="GO:0016491">
    <property type="term" value="F:oxidoreductase activity"/>
    <property type="evidence" value="ECO:0007669"/>
    <property type="project" value="UniProtKB-KW"/>
</dbReference>
<dbReference type="PANTHER" id="PTHR43157">
    <property type="entry name" value="PHOSPHATIDYLINOSITOL-GLYCAN BIOSYNTHESIS CLASS F PROTEIN-RELATED"/>
    <property type="match status" value="1"/>
</dbReference>
<name>A0A0T6AT98_9SCAR</name>
<keyword evidence="2" id="KW-1133">Transmembrane helix</keyword>
<organism evidence="3 4">
    <name type="scientific">Oryctes borbonicus</name>
    <dbReference type="NCBI Taxonomy" id="1629725"/>
    <lineage>
        <taxon>Eukaryota</taxon>
        <taxon>Metazoa</taxon>
        <taxon>Ecdysozoa</taxon>
        <taxon>Arthropoda</taxon>
        <taxon>Hexapoda</taxon>
        <taxon>Insecta</taxon>
        <taxon>Pterygota</taxon>
        <taxon>Neoptera</taxon>
        <taxon>Endopterygota</taxon>
        <taxon>Coleoptera</taxon>
        <taxon>Polyphaga</taxon>
        <taxon>Scarabaeiformia</taxon>
        <taxon>Scarabaeidae</taxon>
        <taxon>Dynastinae</taxon>
        <taxon>Oryctes</taxon>
    </lineage>
</organism>
<proteinExistence type="predicted"/>
<dbReference type="InterPro" id="IPR002347">
    <property type="entry name" value="SDR_fam"/>
</dbReference>
<dbReference type="Pfam" id="PF00106">
    <property type="entry name" value="adh_short"/>
    <property type="match status" value="1"/>
</dbReference>
<protein>
    <submittedName>
        <fullName evidence="3">Dehydrogenase</fullName>
    </submittedName>
</protein>
<dbReference type="PRINTS" id="PR00081">
    <property type="entry name" value="GDHRDH"/>
</dbReference>
<comment type="caution">
    <text evidence="3">The sequence shown here is derived from an EMBL/GenBank/DDBJ whole genome shotgun (WGS) entry which is preliminary data.</text>
</comment>
<dbReference type="AlphaFoldDB" id="A0A0T6AT98"/>
<evidence type="ECO:0000313" key="4">
    <source>
        <dbReference type="Proteomes" id="UP000051574"/>
    </source>
</evidence>
<dbReference type="SUPFAM" id="SSF51735">
    <property type="entry name" value="NAD(P)-binding Rossmann-fold domains"/>
    <property type="match status" value="1"/>
</dbReference>
<keyword evidence="4" id="KW-1185">Reference proteome</keyword>
<dbReference type="InterPro" id="IPR036291">
    <property type="entry name" value="NAD(P)-bd_dom_sf"/>
</dbReference>
<keyword evidence="2" id="KW-0472">Membrane</keyword>
<reference evidence="3 4" key="1">
    <citation type="submission" date="2015-09" db="EMBL/GenBank/DDBJ databases">
        <title>Draft genome of the scarab beetle Oryctes borbonicus.</title>
        <authorList>
            <person name="Meyer J.M."/>
            <person name="Markov G.V."/>
            <person name="Baskaran P."/>
            <person name="Herrmann M."/>
            <person name="Sommer R.J."/>
            <person name="Roedelsperger C."/>
        </authorList>
    </citation>
    <scope>NUCLEOTIDE SEQUENCE [LARGE SCALE GENOMIC DNA]</scope>
    <source>
        <strain evidence="3">OB123</strain>
        <tissue evidence="3">Whole animal</tissue>
    </source>
</reference>
<keyword evidence="1" id="KW-0560">Oxidoreductase</keyword>
<dbReference type="Proteomes" id="UP000051574">
    <property type="component" value="Unassembled WGS sequence"/>
</dbReference>